<dbReference type="OrthoDB" id="5297525at2"/>
<dbReference type="GO" id="GO:0000156">
    <property type="term" value="F:phosphorelay response regulator activity"/>
    <property type="evidence" value="ECO:0007669"/>
    <property type="project" value="TreeGrafter"/>
</dbReference>
<dbReference type="SUPFAM" id="SSF52172">
    <property type="entry name" value="CheY-like"/>
    <property type="match status" value="1"/>
</dbReference>
<evidence type="ECO:0000256" key="3">
    <source>
        <dbReference type="ARBA" id="ARBA00023015"/>
    </source>
</evidence>
<dbReference type="STRING" id="665118.SAMN02983003_1127"/>
<dbReference type="InterPro" id="IPR001867">
    <property type="entry name" value="OmpR/PhoB-type_DNA-bd"/>
</dbReference>
<dbReference type="PANTHER" id="PTHR48111:SF37">
    <property type="entry name" value="RESPONSE REGULATOR PROTEIN CARR"/>
    <property type="match status" value="1"/>
</dbReference>
<evidence type="ECO:0000256" key="2">
    <source>
        <dbReference type="ARBA" id="ARBA00023012"/>
    </source>
</evidence>
<reference evidence="10 11" key="1">
    <citation type="submission" date="2016-11" db="EMBL/GenBank/DDBJ databases">
        <authorList>
            <person name="Jaros S."/>
            <person name="Januszkiewicz K."/>
            <person name="Wedrychowicz H."/>
        </authorList>
    </citation>
    <scope>NUCLEOTIDE SEQUENCE [LARGE SCALE GENOMIC DNA]</scope>
    <source>
        <strain evidence="10 11">ATCC 23634</strain>
    </source>
</reference>
<dbReference type="GO" id="GO:0032993">
    <property type="term" value="C:protein-DNA complex"/>
    <property type="evidence" value="ECO:0007669"/>
    <property type="project" value="TreeGrafter"/>
</dbReference>
<evidence type="ECO:0000256" key="6">
    <source>
        <dbReference type="PROSITE-ProRule" id="PRU00169"/>
    </source>
</evidence>
<feature type="domain" description="OmpR/PhoB-type" evidence="9">
    <location>
        <begin position="124"/>
        <end position="218"/>
    </location>
</feature>
<evidence type="ECO:0000256" key="5">
    <source>
        <dbReference type="ARBA" id="ARBA00023163"/>
    </source>
</evidence>
<dbReference type="RefSeq" id="WP_072339742.1">
    <property type="nucleotide sequence ID" value="NZ_FPKU01000001.1"/>
</dbReference>
<dbReference type="FunFam" id="3.40.50.2300:FF:000002">
    <property type="entry name" value="DNA-binding response regulator PhoP"/>
    <property type="match status" value="1"/>
</dbReference>
<evidence type="ECO:0000256" key="1">
    <source>
        <dbReference type="ARBA" id="ARBA00022553"/>
    </source>
</evidence>
<dbReference type="SMART" id="SM00448">
    <property type="entry name" value="REC"/>
    <property type="match status" value="1"/>
</dbReference>
<proteinExistence type="predicted"/>
<feature type="domain" description="Response regulatory" evidence="8">
    <location>
        <begin position="2"/>
        <end position="116"/>
    </location>
</feature>
<keyword evidence="5" id="KW-0804">Transcription</keyword>
<evidence type="ECO:0000256" key="4">
    <source>
        <dbReference type="ARBA" id="ARBA00023125"/>
    </source>
</evidence>
<sequence length="221" mass="24705">MRVLIAEDDPRIQDMLARAMRAAGFVAEVTDDGEDAHFRGETEGFDAVLLDLGLPRLDGLTILKRWRKADVSVPVLILTARGQWEERVEGIEAGADDYVVKPFRIEEVVARVKALIRRAGGHASSQIVVDDLVVDTRLMRVVRGGVPLNLTPQEYRLVAFLANQRGRVVSQMEIIEHLYSQDYDRASNSVEVLVGRVRRRVGTDAIKTRRGFGYYMGDDAG</sequence>
<evidence type="ECO:0000259" key="8">
    <source>
        <dbReference type="PROSITE" id="PS50110"/>
    </source>
</evidence>
<dbReference type="SMART" id="SM00862">
    <property type="entry name" value="Trans_reg_C"/>
    <property type="match status" value="1"/>
</dbReference>
<protein>
    <submittedName>
        <fullName evidence="10">DNA-binding response regulator, OmpR family, contains REC and winged-helix (WHTH) domain</fullName>
    </submittedName>
</protein>
<dbReference type="CDD" id="cd19934">
    <property type="entry name" value="REC_OmpR_EcPhoP-like"/>
    <property type="match status" value="1"/>
</dbReference>
<evidence type="ECO:0000259" key="9">
    <source>
        <dbReference type="PROSITE" id="PS51755"/>
    </source>
</evidence>
<dbReference type="InterPro" id="IPR011006">
    <property type="entry name" value="CheY-like_superfamily"/>
</dbReference>
<dbReference type="GO" id="GO:0006355">
    <property type="term" value="P:regulation of DNA-templated transcription"/>
    <property type="evidence" value="ECO:0007669"/>
    <property type="project" value="InterPro"/>
</dbReference>
<dbReference type="PANTHER" id="PTHR48111">
    <property type="entry name" value="REGULATOR OF RPOS"/>
    <property type="match status" value="1"/>
</dbReference>
<dbReference type="Pfam" id="PF00072">
    <property type="entry name" value="Response_reg"/>
    <property type="match status" value="1"/>
</dbReference>
<dbReference type="Gene3D" id="6.10.250.690">
    <property type="match status" value="1"/>
</dbReference>
<dbReference type="GO" id="GO:0005829">
    <property type="term" value="C:cytosol"/>
    <property type="evidence" value="ECO:0007669"/>
    <property type="project" value="TreeGrafter"/>
</dbReference>
<dbReference type="InterPro" id="IPR001789">
    <property type="entry name" value="Sig_transdc_resp-reg_receiver"/>
</dbReference>
<dbReference type="EMBL" id="FPKU01000001">
    <property type="protein sequence ID" value="SFZ82527.1"/>
    <property type="molecule type" value="Genomic_DNA"/>
</dbReference>
<keyword evidence="4 7" id="KW-0238">DNA-binding</keyword>
<dbReference type="Proteomes" id="UP000183447">
    <property type="component" value="Unassembled WGS sequence"/>
</dbReference>
<dbReference type="CDD" id="cd00383">
    <property type="entry name" value="trans_reg_C"/>
    <property type="match status" value="1"/>
</dbReference>
<name>A0A1K2HVP9_9HYPH</name>
<organism evidence="10 11">
    <name type="scientific">Devosia enhydra</name>
    <dbReference type="NCBI Taxonomy" id="665118"/>
    <lineage>
        <taxon>Bacteria</taxon>
        <taxon>Pseudomonadati</taxon>
        <taxon>Pseudomonadota</taxon>
        <taxon>Alphaproteobacteria</taxon>
        <taxon>Hyphomicrobiales</taxon>
        <taxon>Devosiaceae</taxon>
        <taxon>Devosia</taxon>
    </lineage>
</organism>
<dbReference type="Gene3D" id="3.40.50.2300">
    <property type="match status" value="1"/>
</dbReference>
<dbReference type="Pfam" id="PF00486">
    <property type="entry name" value="Trans_reg_C"/>
    <property type="match status" value="1"/>
</dbReference>
<dbReference type="InterPro" id="IPR039420">
    <property type="entry name" value="WalR-like"/>
</dbReference>
<evidence type="ECO:0000313" key="11">
    <source>
        <dbReference type="Proteomes" id="UP000183447"/>
    </source>
</evidence>
<dbReference type="PROSITE" id="PS51755">
    <property type="entry name" value="OMPR_PHOB"/>
    <property type="match status" value="1"/>
</dbReference>
<evidence type="ECO:0000313" key="10">
    <source>
        <dbReference type="EMBL" id="SFZ82527.1"/>
    </source>
</evidence>
<keyword evidence="11" id="KW-1185">Reference proteome</keyword>
<evidence type="ECO:0000256" key="7">
    <source>
        <dbReference type="PROSITE-ProRule" id="PRU01091"/>
    </source>
</evidence>
<keyword evidence="1 6" id="KW-0597">Phosphoprotein</keyword>
<accession>A0A1K2HVP9</accession>
<dbReference type="PROSITE" id="PS50110">
    <property type="entry name" value="RESPONSE_REGULATORY"/>
    <property type="match status" value="1"/>
</dbReference>
<dbReference type="Gene3D" id="1.10.10.10">
    <property type="entry name" value="Winged helix-like DNA-binding domain superfamily/Winged helix DNA-binding domain"/>
    <property type="match status" value="1"/>
</dbReference>
<dbReference type="AlphaFoldDB" id="A0A1K2HVP9"/>
<dbReference type="GO" id="GO:0000976">
    <property type="term" value="F:transcription cis-regulatory region binding"/>
    <property type="evidence" value="ECO:0007669"/>
    <property type="project" value="TreeGrafter"/>
</dbReference>
<keyword evidence="2" id="KW-0902">Two-component regulatory system</keyword>
<gene>
    <name evidence="10" type="ORF">SAMN02983003_1127</name>
</gene>
<dbReference type="InterPro" id="IPR036388">
    <property type="entry name" value="WH-like_DNA-bd_sf"/>
</dbReference>
<feature type="modified residue" description="4-aspartylphosphate" evidence="6">
    <location>
        <position position="51"/>
    </location>
</feature>
<feature type="DNA-binding region" description="OmpR/PhoB-type" evidence="7">
    <location>
        <begin position="124"/>
        <end position="218"/>
    </location>
</feature>
<keyword evidence="3" id="KW-0805">Transcription regulation</keyword>